<organism evidence="1 2">
    <name type="scientific">Piscirickettsia litoralis</name>
    <dbReference type="NCBI Taxonomy" id="1891921"/>
    <lineage>
        <taxon>Bacteria</taxon>
        <taxon>Pseudomonadati</taxon>
        <taxon>Pseudomonadota</taxon>
        <taxon>Gammaproteobacteria</taxon>
        <taxon>Thiotrichales</taxon>
        <taxon>Piscirickettsiaceae</taxon>
        <taxon>Piscirickettsia</taxon>
    </lineage>
</organism>
<evidence type="ECO:0000313" key="1">
    <source>
        <dbReference type="EMBL" id="ODN41650.1"/>
    </source>
</evidence>
<comment type="caution">
    <text evidence="1">The sequence shown here is derived from an EMBL/GenBank/DDBJ whole genome shotgun (WGS) entry which is preliminary data.</text>
</comment>
<sequence>MDYDKVFEKIMSLYESHKFFWKKKQISNIDILSSSGYIVESVLRKASFTHSFLFGKKLSYSRKRLGEQNKEVISINEDKQTYFILLLIIIDIMEEATLQSDSDIHLDNFIK</sequence>
<accession>A0ABX3A2H5</accession>
<keyword evidence="2" id="KW-1185">Reference proteome</keyword>
<name>A0ABX3A2H5_9GAMM</name>
<reference evidence="1 2" key="1">
    <citation type="submission" date="2016-08" db="EMBL/GenBank/DDBJ databases">
        <title>Draft genome sequence of Candidatus Piscirickettsia litoralis, from seawater.</title>
        <authorList>
            <person name="Wan X."/>
            <person name="Lee A.J."/>
            <person name="Hou S."/>
            <person name="Donachie S.P."/>
        </authorList>
    </citation>
    <scope>NUCLEOTIDE SEQUENCE [LARGE SCALE GENOMIC DNA]</scope>
    <source>
        <strain evidence="1 2">Y2</strain>
    </source>
</reference>
<dbReference type="Proteomes" id="UP000094329">
    <property type="component" value="Unassembled WGS sequence"/>
</dbReference>
<evidence type="ECO:0000313" key="2">
    <source>
        <dbReference type="Proteomes" id="UP000094329"/>
    </source>
</evidence>
<dbReference type="EMBL" id="MDTU01000002">
    <property type="protein sequence ID" value="ODN41650.1"/>
    <property type="molecule type" value="Genomic_DNA"/>
</dbReference>
<proteinExistence type="predicted"/>
<protein>
    <submittedName>
        <fullName evidence="1">Uncharacterized protein</fullName>
    </submittedName>
</protein>
<gene>
    <name evidence="1" type="ORF">BGC07_15210</name>
</gene>